<evidence type="ECO:0000313" key="1">
    <source>
        <dbReference type="EMBL" id="KAI3789545.1"/>
    </source>
</evidence>
<organism evidence="1 2">
    <name type="scientific">Cichorium intybus</name>
    <name type="common">Chicory</name>
    <dbReference type="NCBI Taxonomy" id="13427"/>
    <lineage>
        <taxon>Eukaryota</taxon>
        <taxon>Viridiplantae</taxon>
        <taxon>Streptophyta</taxon>
        <taxon>Embryophyta</taxon>
        <taxon>Tracheophyta</taxon>
        <taxon>Spermatophyta</taxon>
        <taxon>Magnoliopsida</taxon>
        <taxon>eudicotyledons</taxon>
        <taxon>Gunneridae</taxon>
        <taxon>Pentapetalae</taxon>
        <taxon>asterids</taxon>
        <taxon>campanulids</taxon>
        <taxon>Asterales</taxon>
        <taxon>Asteraceae</taxon>
        <taxon>Cichorioideae</taxon>
        <taxon>Cichorieae</taxon>
        <taxon>Cichoriinae</taxon>
        <taxon>Cichorium</taxon>
    </lineage>
</organism>
<reference evidence="2" key="1">
    <citation type="journal article" date="2022" name="Mol. Ecol. Resour.">
        <title>The genomes of chicory, endive, great burdock and yacon provide insights into Asteraceae palaeo-polyploidization history and plant inulin production.</title>
        <authorList>
            <person name="Fan W."/>
            <person name="Wang S."/>
            <person name="Wang H."/>
            <person name="Wang A."/>
            <person name="Jiang F."/>
            <person name="Liu H."/>
            <person name="Zhao H."/>
            <person name="Xu D."/>
            <person name="Zhang Y."/>
        </authorList>
    </citation>
    <scope>NUCLEOTIDE SEQUENCE [LARGE SCALE GENOMIC DNA]</scope>
    <source>
        <strain evidence="2">cv. Punajuju</strain>
    </source>
</reference>
<dbReference type="Proteomes" id="UP001055811">
    <property type="component" value="Linkage Group LG01"/>
</dbReference>
<gene>
    <name evidence="1" type="ORF">L2E82_02344</name>
</gene>
<sequence>MKSRGDISMKYKVLGLKYHNNKLHKTGSAGSVHRPEGSEVQFRLKKRLVLLPIQSYHQRLVRQKFYQVILLYH</sequence>
<reference evidence="1 2" key="2">
    <citation type="journal article" date="2022" name="Mol. Ecol. Resour.">
        <title>The genomes of chicory, endive, great burdock and yacon provide insights into Asteraceae paleo-polyploidization history and plant inulin production.</title>
        <authorList>
            <person name="Fan W."/>
            <person name="Wang S."/>
            <person name="Wang H."/>
            <person name="Wang A."/>
            <person name="Jiang F."/>
            <person name="Liu H."/>
            <person name="Zhao H."/>
            <person name="Xu D."/>
            <person name="Zhang Y."/>
        </authorList>
    </citation>
    <scope>NUCLEOTIDE SEQUENCE [LARGE SCALE GENOMIC DNA]</scope>
    <source>
        <strain evidence="2">cv. Punajuju</strain>
        <tissue evidence="1">Leaves</tissue>
    </source>
</reference>
<accession>A0ACB9H2Z9</accession>
<name>A0ACB9H2Z9_CICIN</name>
<keyword evidence="2" id="KW-1185">Reference proteome</keyword>
<protein>
    <submittedName>
        <fullName evidence="1">Uncharacterized protein</fullName>
    </submittedName>
</protein>
<evidence type="ECO:0000313" key="2">
    <source>
        <dbReference type="Proteomes" id="UP001055811"/>
    </source>
</evidence>
<comment type="caution">
    <text evidence="1">The sequence shown here is derived from an EMBL/GenBank/DDBJ whole genome shotgun (WGS) entry which is preliminary data.</text>
</comment>
<dbReference type="EMBL" id="CM042009">
    <property type="protein sequence ID" value="KAI3789545.1"/>
    <property type="molecule type" value="Genomic_DNA"/>
</dbReference>
<proteinExistence type="predicted"/>